<evidence type="ECO:0000256" key="3">
    <source>
        <dbReference type="ARBA" id="ARBA00012415"/>
    </source>
</evidence>
<organism evidence="9 10">
    <name type="scientific">Secundilactobacillus collinoides DSM 20515 = JCM 1123</name>
    <dbReference type="NCBI Taxonomy" id="1423733"/>
    <lineage>
        <taxon>Bacteria</taxon>
        <taxon>Bacillati</taxon>
        <taxon>Bacillota</taxon>
        <taxon>Bacilli</taxon>
        <taxon>Lactobacillales</taxon>
        <taxon>Lactobacillaceae</taxon>
        <taxon>Secundilactobacillus</taxon>
    </lineage>
</organism>
<evidence type="ECO:0000256" key="1">
    <source>
        <dbReference type="ARBA" id="ARBA00005136"/>
    </source>
</evidence>
<dbReference type="GO" id="GO:0006011">
    <property type="term" value="P:UDP-alpha-D-glucose metabolic process"/>
    <property type="evidence" value="ECO:0007669"/>
    <property type="project" value="InterPro"/>
</dbReference>
<evidence type="ECO:0000313" key="9">
    <source>
        <dbReference type="EMBL" id="KRM76573.1"/>
    </source>
</evidence>
<dbReference type="PANTHER" id="PTHR43197:SF1">
    <property type="entry name" value="UTP--GLUCOSE-1-PHOSPHATE URIDYLYLTRANSFERASE"/>
    <property type="match status" value="1"/>
</dbReference>
<evidence type="ECO:0000256" key="2">
    <source>
        <dbReference type="ARBA" id="ARBA00006890"/>
    </source>
</evidence>
<evidence type="ECO:0000256" key="6">
    <source>
        <dbReference type="ARBA" id="ARBA00048128"/>
    </source>
</evidence>
<dbReference type="Pfam" id="PF00483">
    <property type="entry name" value="NTP_transferase"/>
    <property type="match status" value="1"/>
</dbReference>
<feature type="domain" description="Nucleotidyl transferase" evidence="8">
    <location>
        <begin position="6"/>
        <end position="260"/>
    </location>
</feature>
<dbReference type="Gene3D" id="3.90.550.10">
    <property type="entry name" value="Spore Coat Polysaccharide Biosynthesis Protein SpsA, Chain A"/>
    <property type="match status" value="1"/>
</dbReference>
<keyword evidence="4 7" id="KW-0808">Transferase</keyword>
<sequence>MKKVRKAIIPAAGLGTRFLPATKALAKEMLPIVDKPTIQFIVEEARQAGIEDIVIVIGKNKRSIEDHFDANPELEDALSANHKEEMLELVQQTTDMNLYFIRQSHPRGLGDAVLTAKDFIGNEPFMVMQGDDLNEGRTSLTQQLIMSYQQTGASTLGVMQVPHEETAKYGVIDPLTAVNDDLYQVKQFVEKPQPENAPSDLAIIGRYLFTPEIFTALEKTPIGKGNELQLTDAIDRLNQTQRVFAHRFEGQRYDVGNKLGWLETNIAFGLRHPETRDGLRNYLKTLTTLLDAEDAAKSQTVPQKHLSAAVKKSARPKISVSIHQ</sequence>
<keyword evidence="5 7" id="KW-0548">Nucleotidyltransferase</keyword>
<evidence type="ECO:0000256" key="5">
    <source>
        <dbReference type="ARBA" id="ARBA00022695"/>
    </source>
</evidence>
<comment type="caution">
    <text evidence="9">The sequence shown here is derived from an EMBL/GenBank/DDBJ whole genome shotgun (WGS) entry which is preliminary data.</text>
</comment>
<protein>
    <recommendedName>
        <fullName evidence="3 7">UTP--glucose-1-phosphate uridylyltransferase</fullName>
        <ecNumber evidence="3 7">2.7.7.9</ecNumber>
    </recommendedName>
    <alternativeName>
        <fullName evidence="7">UDP-glucose pyrophosphorylase</fullName>
    </alternativeName>
</protein>
<dbReference type="AlphaFoldDB" id="A0A0R2BB18"/>
<dbReference type="SUPFAM" id="SSF53448">
    <property type="entry name" value="Nucleotide-diphospho-sugar transferases"/>
    <property type="match status" value="1"/>
</dbReference>
<dbReference type="RefSeq" id="WP_082620212.1">
    <property type="nucleotide sequence ID" value="NZ_AYYR01000023.1"/>
</dbReference>
<reference evidence="9 10" key="1">
    <citation type="journal article" date="2015" name="Genome Announc.">
        <title>Expanding the biotechnology potential of lactobacilli through comparative genomics of 213 strains and associated genera.</title>
        <authorList>
            <person name="Sun Z."/>
            <person name="Harris H.M."/>
            <person name="McCann A."/>
            <person name="Guo C."/>
            <person name="Argimon S."/>
            <person name="Zhang W."/>
            <person name="Yang X."/>
            <person name="Jeffery I.B."/>
            <person name="Cooney J.C."/>
            <person name="Kagawa T.F."/>
            <person name="Liu W."/>
            <person name="Song Y."/>
            <person name="Salvetti E."/>
            <person name="Wrobel A."/>
            <person name="Rasinkangas P."/>
            <person name="Parkhill J."/>
            <person name="Rea M.C."/>
            <person name="O'Sullivan O."/>
            <person name="Ritari J."/>
            <person name="Douillard F.P."/>
            <person name="Paul Ross R."/>
            <person name="Yang R."/>
            <person name="Briner A.E."/>
            <person name="Felis G.E."/>
            <person name="de Vos W.M."/>
            <person name="Barrangou R."/>
            <person name="Klaenhammer T.R."/>
            <person name="Caufield P.W."/>
            <person name="Cui Y."/>
            <person name="Zhang H."/>
            <person name="O'Toole P.W."/>
        </authorList>
    </citation>
    <scope>NUCLEOTIDE SEQUENCE [LARGE SCALE GENOMIC DNA]</scope>
    <source>
        <strain evidence="9 10">DSM 20515</strain>
    </source>
</reference>
<evidence type="ECO:0000313" key="10">
    <source>
        <dbReference type="Proteomes" id="UP000051845"/>
    </source>
</evidence>
<dbReference type="UniPathway" id="UPA00215"/>
<accession>A0A0R2BB18</accession>
<dbReference type="InterPro" id="IPR005835">
    <property type="entry name" value="NTP_transferase_dom"/>
</dbReference>
<proteinExistence type="inferred from homology"/>
<comment type="catalytic activity">
    <reaction evidence="6 7">
        <text>alpha-D-glucose 1-phosphate + UTP + H(+) = UDP-alpha-D-glucose + diphosphate</text>
        <dbReference type="Rhea" id="RHEA:19889"/>
        <dbReference type="ChEBI" id="CHEBI:15378"/>
        <dbReference type="ChEBI" id="CHEBI:33019"/>
        <dbReference type="ChEBI" id="CHEBI:46398"/>
        <dbReference type="ChEBI" id="CHEBI:58601"/>
        <dbReference type="ChEBI" id="CHEBI:58885"/>
        <dbReference type="EC" id="2.7.7.9"/>
    </reaction>
</comment>
<dbReference type="EMBL" id="AYYR01000023">
    <property type="protein sequence ID" value="KRM76573.1"/>
    <property type="molecule type" value="Genomic_DNA"/>
</dbReference>
<dbReference type="GO" id="GO:0003983">
    <property type="term" value="F:UTP:glucose-1-phosphate uridylyltransferase activity"/>
    <property type="evidence" value="ECO:0007669"/>
    <property type="project" value="UniProtKB-EC"/>
</dbReference>
<comment type="similarity">
    <text evidence="2 7">Belongs to the UDPGP type 2 family.</text>
</comment>
<dbReference type="InterPro" id="IPR029044">
    <property type="entry name" value="Nucleotide-diphossugar_trans"/>
</dbReference>
<dbReference type="NCBIfam" id="TIGR01099">
    <property type="entry name" value="galU"/>
    <property type="match status" value="1"/>
</dbReference>
<comment type="pathway">
    <text evidence="1">Carbohydrate metabolism; nucleotide-sugar metabolism.</text>
</comment>
<evidence type="ECO:0000256" key="4">
    <source>
        <dbReference type="ARBA" id="ARBA00022679"/>
    </source>
</evidence>
<evidence type="ECO:0000256" key="7">
    <source>
        <dbReference type="RuleBase" id="RU361259"/>
    </source>
</evidence>
<name>A0A0R2BB18_SECCO</name>
<dbReference type="EC" id="2.7.7.9" evidence="3 7"/>
<dbReference type="PATRIC" id="fig|1423733.4.peg.1329"/>
<dbReference type="Proteomes" id="UP000051845">
    <property type="component" value="Unassembled WGS sequence"/>
</dbReference>
<gene>
    <name evidence="9" type="ORF">FC82_GL001261</name>
</gene>
<dbReference type="InterPro" id="IPR005771">
    <property type="entry name" value="GalU_uridylyltTrfase_bac/arc"/>
</dbReference>
<dbReference type="PANTHER" id="PTHR43197">
    <property type="entry name" value="UTP--GLUCOSE-1-PHOSPHATE URIDYLYLTRANSFERASE"/>
    <property type="match status" value="1"/>
</dbReference>
<evidence type="ECO:0000259" key="8">
    <source>
        <dbReference type="Pfam" id="PF00483"/>
    </source>
</evidence>
<dbReference type="CDD" id="cd02541">
    <property type="entry name" value="UGPase_prokaryotic"/>
    <property type="match status" value="1"/>
</dbReference>